<evidence type="ECO:0000259" key="1">
    <source>
        <dbReference type="Pfam" id="PF18899"/>
    </source>
</evidence>
<gene>
    <name evidence="2" type="ORF">GCM10023188_41950</name>
</gene>
<protein>
    <submittedName>
        <fullName evidence="2">DUF5655 domain-containing protein</fullName>
    </submittedName>
</protein>
<comment type="caution">
    <text evidence="2">The sequence shown here is derived from an EMBL/GenBank/DDBJ whole genome shotgun (WGS) entry which is preliminary data.</text>
</comment>
<feature type="domain" description="DUF5655" evidence="1">
    <location>
        <begin position="192"/>
        <end position="299"/>
    </location>
</feature>
<proteinExistence type="predicted"/>
<dbReference type="Gene3D" id="3.40.1350.10">
    <property type="match status" value="1"/>
</dbReference>
<reference evidence="3" key="1">
    <citation type="journal article" date="2019" name="Int. J. Syst. Evol. Microbiol.">
        <title>The Global Catalogue of Microorganisms (GCM) 10K type strain sequencing project: providing services to taxonomists for standard genome sequencing and annotation.</title>
        <authorList>
            <consortium name="The Broad Institute Genomics Platform"/>
            <consortium name="The Broad Institute Genome Sequencing Center for Infectious Disease"/>
            <person name="Wu L."/>
            <person name="Ma J."/>
        </authorList>
    </citation>
    <scope>NUCLEOTIDE SEQUENCE [LARGE SCALE GENOMIC DNA]</scope>
    <source>
        <strain evidence="3">JCM 17926</strain>
    </source>
</reference>
<sequence>MALYKIGSNLQHIKESSFKLEKEIQKLTEENLSTILKLDFVRTEFSLNNFRIDTLAFDKEANSFVIIEFKKDRNFSVIDQGYAYLSLMLNNKADFILEYNEQREGTLKRSSVDWSQSKVIFISPSFTTYQREAINFKDLPIELWEVKKFENNTVSFEQVQKTNAQESIKTISGNNNAVEKVTNELKVFTEQDLIQKAEFDIRELYESFKERVFNLADNITLNPRKHFVGFKIDGNTFCDVVLQGKNLKIFLNLKSGELDDAKGIARDVSNVGHWGNGAYEIKISDSEEIEYILSLVKQSLRKNK</sequence>
<accession>A0ABP8M495</accession>
<evidence type="ECO:0000313" key="3">
    <source>
        <dbReference type="Proteomes" id="UP001500552"/>
    </source>
</evidence>
<dbReference type="Pfam" id="PF18899">
    <property type="entry name" value="DUF5655"/>
    <property type="match status" value="1"/>
</dbReference>
<dbReference type="InterPro" id="IPR011856">
    <property type="entry name" value="tRNA_endonuc-like_dom_sf"/>
</dbReference>
<dbReference type="EMBL" id="BAABHC010000029">
    <property type="protein sequence ID" value="GAA4442347.1"/>
    <property type="molecule type" value="Genomic_DNA"/>
</dbReference>
<organism evidence="2 3">
    <name type="scientific">Pontibacter saemangeumensis</name>
    <dbReference type="NCBI Taxonomy" id="1084525"/>
    <lineage>
        <taxon>Bacteria</taxon>
        <taxon>Pseudomonadati</taxon>
        <taxon>Bacteroidota</taxon>
        <taxon>Cytophagia</taxon>
        <taxon>Cytophagales</taxon>
        <taxon>Hymenobacteraceae</taxon>
        <taxon>Pontibacter</taxon>
    </lineage>
</organism>
<evidence type="ECO:0000313" key="2">
    <source>
        <dbReference type="EMBL" id="GAA4442347.1"/>
    </source>
</evidence>
<name>A0ABP8M495_9BACT</name>
<keyword evidence="3" id="KW-1185">Reference proteome</keyword>
<dbReference type="InterPro" id="IPR043714">
    <property type="entry name" value="DUF5655"/>
</dbReference>
<dbReference type="Proteomes" id="UP001500552">
    <property type="component" value="Unassembled WGS sequence"/>
</dbReference>
<dbReference type="RefSeq" id="WP_345162035.1">
    <property type="nucleotide sequence ID" value="NZ_BAABHC010000029.1"/>
</dbReference>